<dbReference type="AlphaFoldDB" id="A0A8X6T405"/>
<protein>
    <submittedName>
        <fullName evidence="2">Uncharacterized protein</fullName>
    </submittedName>
</protein>
<accession>A0A8X6T405</accession>
<feature type="compositionally biased region" description="Basic residues" evidence="1">
    <location>
        <begin position="77"/>
        <end position="88"/>
    </location>
</feature>
<proteinExistence type="predicted"/>
<evidence type="ECO:0000313" key="3">
    <source>
        <dbReference type="Proteomes" id="UP000887013"/>
    </source>
</evidence>
<reference evidence="2" key="1">
    <citation type="submission" date="2020-08" db="EMBL/GenBank/DDBJ databases">
        <title>Multicomponent nature underlies the extraordinary mechanical properties of spider dragline silk.</title>
        <authorList>
            <person name="Kono N."/>
            <person name="Nakamura H."/>
            <person name="Mori M."/>
            <person name="Yoshida Y."/>
            <person name="Ohtoshi R."/>
            <person name="Malay A.D."/>
            <person name="Moran D.A.P."/>
            <person name="Tomita M."/>
            <person name="Numata K."/>
            <person name="Arakawa K."/>
        </authorList>
    </citation>
    <scope>NUCLEOTIDE SEQUENCE</scope>
</reference>
<sequence length="102" mass="12384">MRKWVRERLSNQSLFLQKKRGKRLDADASYLYQPENCETFCWELMKGVNTKERQENPSSRGMNSKVIDEKQCDTRRKSQFQRQGKRNRGNRDWEEEARRQTP</sequence>
<name>A0A8X6T405_NEPPI</name>
<comment type="caution">
    <text evidence="2">The sequence shown here is derived from an EMBL/GenBank/DDBJ whole genome shotgun (WGS) entry which is preliminary data.</text>
</comment>
<organism evidence="2 3">
    <name type="scientific">Nephila pilipes</name>
    <name type="common">Giant wood spider</name>
    <name type="synonym">Nephila maculata</name>
    <dbReference type="NCBI Taxonomy" id="299642"/>
    <lineage>
        <taxon>Eukaryota</taxon>
        <taxon>Metazoa</taxon>
        <taxon>Ecdysozoa</taxon>
        <taxon>Arthropoda</taxon>
        <taxon>Chelicerata</taxon>
        <taxon>Arachnida</taxon>
        <taxon>Araneae</taxon>
        <taxon>Araneomorphae</taxon>
        <taxon>Entelegynae</taxon>
        <taxon>Araneoidea</taxon>
        <taxon>Nephilidae</taxon>
        <taxon>Nephila</taxon>
    </lineage>
</organism>
<dbReference type="EMBL" id="BMAW01002432">
    <property type="protein sequence ID" value="GFS78593.1"/>
    <property type="molecule type" value="Genomic_DNA"/>
</dbReference>
<feature type="compositionally biased region" description="Basic and acidic residues" evidence="1">
    <location>
        <begin position="66"/>
        <end position="76"/>
    </location>
</feature>
<gene>
    <name evidence="2" type="ORF">NPIL_618061</name>
</gene>
<keyword evidence="3" id="KW-1185">Reference proteome</keyword>
<dbReference type="Proteomes" id="UP000887013">
    <property type="component" value="Unassembled WGS sequence"/>
</dbReference>
<evidence type="ECO:0000313" key="2">
    <source>
        <dbReference type="EMBL" id="GFS78593.1"/>
    </source>
</evidence>
<feature type="compositionally biased region" description="Basic and acidic residues" evidence="1">
    <location>
        <begin position="89"/>
        <end position="102"/>
    </location>
</feature>
<feature type="region of interest" description="Disordered" evidence="1">
    <location>
        <begin position="50"/>
        <end position="102"/>
    </location>
</feature>
<evidence type="ECO:0000256" key="1">
    <source>
        <dbReference type="SAM" id="MobiDB-lite"/>
    </source>
</evidence>